<evidence type="ECO:0000256" key="8">
    <source>
        <dbReference type="ARBA" id="ARBA00039168"/>
    </source>
</evidence>
<keyword evidence="6 10" id="KW-0472">Membrane</keyword>
<evidence type="ECO:0000256" key="6">
    <source>
        <dbReference type="ARBA" id="ARBA00023136"/>
    </source>
</evidence>
<dbReference type="InterPro" id="IPR037185">
    <property type="entry name" value="EmrE-like"/>
</dbReference>
<evidence type="ECO:0000256" key="7">
    <source>
        <dbReference type="ARBA" id="ARBA00038151"/>
    </source>
</evidence>
<feature type="transmembrane region" description="Helical" evidence="10">
    <location>
        <begin position="27"/>
        <end position="46"/>
    </location>
</feature>
<comment type="similarity">
    <text evidence="7">Belongs to the drug/metabolite transporter (DMT) superfamily. Small multidrug resistance (SMR) (TC 2.A.7.1) family. Gdx/SugE subfamily.</text>
</comment>
<dbReference type="Pfam" id="PF00893">
    <property type="entry name" value="Multi_Drug_Res"/>
    <property type="match status" value="1"/>
</dbReference>
<dbReference type="SUPFAM" id="SSF103481">
    <property type="entry name" value="Multidrug resistance efflux transporter EmrE"/>
    <property type="match status" value="1"/>
</dbReference>
<dbReference type="AlphaFoldDB" id="A0A5R9J540"/>
<evidence type="ECO:0000313" key="12">
    <source>
        <dbReference type="Proteomes" id="UP000305654"/>
    </source>
</evidence>
<feature type="transmembrane region" description="Helical" evidence="10">
    <location>
        <begin position="58"/>
        <end position="78"/>
    </location>
</feature>
<reference evidence="11 12" key="1">
    <citation type="submission" date="2019-05" db="EMBL/GenBank/DDBJ databases">
        <authorList>
            <person name="Pankratov T."/>
            <person name="Grouzdev D."/>
        </authorList>
    </citation>
    <scope>NUCLEOTIDE SEQUENCE [LARGE SCALE GENOMIC DNA]</scope>
    <source>
        <strain evidence="11 12">KEBCLARHB70R</strain>
    </source>
</reference>
<dbReference type="Proteomes" id="UP000305654">
    <property type="component" value="Unassembled WGS sequence"/>
</dbReference>
<feature type="transmembrane region" description="Helical" evidence="10">
    <location>
        <begin position="84"/>
        <end position="103"/>
    </location>
</feature>
<keyword evidence="5 10" id="KW-1133">Transmembrane helix</keyword>
<name>A0A5R9J540_9PROT</name>
<comment type="subcellular location">
    <subcellularLocation>
        <location evidence="1 9">Cell membrane</location>
        <topology evidence="1 9">Multi-pass membrane protein</topology>
    </subcellularLocation>
</comment>
<accession>A0A5R9J540</accession>
<dbReference type="PANTHER" id="PTHR30561:SF0">
    <property type="entry name" value="GUANIDINIUM EXPORTER"/>
    <property type="match status" value="1"/>
</dbReference>
<dbReference type="OrthoDB" id="9808638at2"/>
<gene>
    <name evidence="11" type="ORF">FE263_20405</name>
</gene>
<dbReference type="PANTHER" id="PTHR30561">
    <property type="entry name" value="SMR FAMILY PROTON-DEPENDENT DRUG EFFLUX TRANSPORTER SUGE"/>
    <property type="match status" value="1"/>
</dbReference>
<protein>
    <recommendedName>
        <fullName evidence="8">Guanidinium exporter</fullName>
    </recommendedName>
</protein>
<organism evidence="11 12">
    <name type="scientific">Lichenicoccus roseus</name>
    <dbReference type="NCBI Taxonomy" id="2683649"/>
    <lineage>
        <taxon>Bacteria</taxon>
        <taxon>Pseudomonadati</taxon>
        <taxon>Pseudomonadota</taxon>
        <taxon>Alphaproteobacteria</taxon>
        <taxon>Acetobacterales</taxon>
        <taxon>Acetobacteraceae</taxon>
        <taxon>Lichenicoccus</taxon>
    </lineage>
</organism>
<evidence type="ECO:0000256" key="5">
    <source>
        <dbReference type="ARBA" id="ARBA00022989"/>
    </source>
</evidence>
<evidence type="ECO:0000256" key="10">
    <source>
        <dbReference type="SAM" id="Phobius"/>
    </source>
</evidence>
<evidence type="ECO:0000256" key="2">
    <source>
        <dbReference type="ARBA" id="ARBA00022448"/>
    </source>
</evidence>
<evidence type="ECO:0000313" key="11">
    <source>
        <dbReference type="EMBL" id="TLU70731.1"/>
    </source>
</evidence>
<dbReference type="GO" id="GO:0005886">
    <property type="term" value="C:plasma membrane"/>
    <property type="evidence" value="ECO:0007669"/>
    <property type="project" value="UniProtKB-SubCell"/>
</dbReference>
<evidence type="ECO:0000256" key="9">
    <source>
        <dbReference type="RuleBase" id="RU003942"/>
    </source>
</evidence>
<comment type="caution">
    <text evidence="11">The sequence shown here is derived from an EMBL/GenBank/DDBJ whole genome shotgun (WGS) entry which is preliminary data.</text>
</comment>
<dbReference type="InterPro" id="IPR045324">
    <property type="entry name" value="Small_multidrug_res"/>
</dbReference>
<proteinExistence type="inferred from homology"/>
<evidence type="ECO:0000256" key="1">
    <source>
        <dbReference type="ARBA" id="ARBA00004651"/>
    </source>
</evidence>
<keyword evidence="3" id="KW-1003">Cell membrane</keyword>
<evidence type="ECO:0000256" key="4">
    <source>
        <dbReference type="ARBA" id="ARBA00022692"/>
    </source>
</evidence>
<dbReference type="RefSeq" id="WP_138327891.1">
    <property type="nucleotide sequence ID" value="NZ_VCDI01000011.1"/>
</dbReference>
<keyword evidence="12" id="KW-1185">Reference proteome</keyword>
<dbReference type="GO" id="GO:0022857">
    <property type="term" value="F:transmembrane transporter activity"/>
    <property type="evidence" value="ECO:0007669"/>
    <property type="project" value="InterPro"/>
</dbReference>
<keyword evidence="4 9" id="KW-0812">Transmembrane</keyword>
<evidence type="ECO:0000256" key="3">
    <source>
        <dbReference type="ARBA" id="ARBA00022475"/>
    </source>
</evidence>
<dbReference type="EMBL" id="VCDI01000011">
    <property type="protein sequence ID" value="TLU70731.1"/>
    <property type="molecule type" value="Genomic_DNA"/>
</dbReference>
<sequence>MGWIWLLLASAFEVGFTTTLRLSHNFKNLYAVAGFVVCVALSLLFLELAERLIPLGTAYAIWTGIGAVGTVAIGIIWFGEPATAVRLLLIAGLIACAIGLKITSGR</sequence>
<keyword evidence="2" id="KW-0813">Transport</keyword>
<dbReference type="Gene3D" id="1.10.3730.20">
    <property type="match status" value="1"/>
</dbReference>
<dbReference type="InterPro" id="IPR000390">
    <property type="entry name" value="Small_drug/metabolite_transptr"/>
</dbReference>